<evidence type="ECO:0000256" key="2">
    <source>
        <dbReference type="ARBA" id="ARBA00005417"/>
    </source>
</evidence>
<comment type="caution">
    <text evidence="10">The sequence shown here is derived from an EMBL/GenBank/DDBJ whole genome shotgun (WGS) entry which is preliminary data.</text>
</comment>
<dbReference type="Proteomes" id="UP000295325">
    <property type="component" value="Unassembled WGS sequence"/>
</dbReference>
<dbReference type="Pfam" id="PF00005">
    <property type="entry name" value="ABC_tran"/>
    <property type="match status" value="1"/>
</dbReference>
<keyword evidence="5" id="KW-0547">Nucleotide-binding</keyword>
<dbReference type="SMART" id="SM00382">
    <property type="entry name" value="AAA"/>
    <property type="match status" value="1"/>
</dbReference>
<evidence type="ECO:0000256" key="8">
    <source>
        <dbReference type="ARBA" id="ARBA00023136"/>
    </source>
</evidence>
<accession>A0A4R7KWD5</accession>
<dbReference type="AlphaFoldDB" id="A0A4R7KWD5"/>
<dbReference type="GO" id="GO:0016887">
    <property type="term" value="F:ATP hydrolysis activity"/>
    <property type="evidence" value="ECO:0007669"/>
    <property type="project" value="InterPro"/>
</dbReference>
<dbReference type="GO" id="GO:0005524">
    <property type="term" value="F:ATP binding"/>
    <property type="evidence" value="ECO:0007669"/>
    <property type="project" value="UniProtKB-KW"/>
</dbReference>
<dbReference type="GO" id="GO:0015424">
    <property type="term" value="F:ABC-type amino acid transporter activity"/>
    <property type="evidence" value="ECO:0007669"/>
    <property type="project" value="InterPro"/>
</dbReference>
<keyword evidence="3" id="KW-0813">Transport</keyword>
<evidence type="ECO:0000256" key="7">
    <source>
        <dbReference type="ARBA" id="ARBA00022970"/>
    </source>
</evidence>
<evidence type="ECO:0000313" key="10">
    <source>
        <dbReference type="EMBL" id="TDT63290.1"/>
    </source>
</evidence>
<dbReference type="InterPro" id="IPR003439">
    <property type="entry name" value="ABC_transporter-like_ATP-bd"/>
</dbReference>
<dbReference type="InterPro" id="IPR027417">
    <property type="entry name" value="P-loop_NTPase"/>
</dbReference>
<dbReference type="RefSeq" id="WP_133626954.1">
    <property type="nucleotide sequence ID" value="NZ_SOAZ01000002.1"/>
</dbReference>
<dbReference type="SUPFAM" id="SSF52540">
    <property type="entry name" value="P-loop containing nucleoside triphosphate hydrolases"/>
    <property type="match status" value="1"/>
</dbReference>
<comment type="similarity">
    <text evidence="2">Belongs to the ABC transporter superfamily.</text>
</comment>
<keyword evidence="6 10" id="KW-0067">ATP-binding</keyword>
<keyword evidence="11" id="KW-1185">Reference proteome</keyword>
<dbReference type="PROSITE" id="PS50893">
    <property type="entry name" value="ABC_TRANSPORTER_2"/>
    <property type="match status" value="1"/>
</dbReference>
<keyword evidence="4" id="KW-1003">Cell membrane</keyword>
<evidence type="ECO:0000256" key="6">
    <source>
        <dbReference type="ARBA" id="ARBA00022840"/>
    </source>
</evidence>
<dbReference type="InterPro" id="IPR017871">
    <property type="entry name" value="ABC_transporter-like_CS"/>
</dbReference>
<reference evidence="10 11" key="1">
    <citation type="submission" date="2019-03" db="EMBL/GenBank/DDBJ databases">
        <title>Genomic Encyclopedia of Type Strains, Phase IV (KMG-IV): sequencing the most valuable type-strain genomes for metagenomic binning, comparative biology and taxonomic classification.</title>
        <authorList>
            <person name="Goeker M."/>
        </authorList>
    </citation>
    <scope>NUCLEOTIDE SEQUENCE [LARGE SCALE GENOMIC DNA]</scope>
    <source>
        <strain evidence="10 11">DSM 24455</strain>
    </source>
</reference>
<organism evidence="10 11">
    <name type="scientific">Fonticella tunisiensis</name>
    <dbReference type="NCBI Taxonomy" id="1096341"/>
    <lineage>
        <taxon>Bacteria</taxon>
        <taxon>Bacillati</taxon>
        <taxon>Bacillota</taxon>
        <taxon>Clostridia</taxon>
        <taxon>Eubacteriales</taxon>
        <taxon>Clostridiaceae</taxon>
        <taxon>Fonticella</taxon>
    </lineage>
</organism>
<dbReference type="PANTHER" id="PTHR43166">
    <property type="entry name" value="AMINO ACID IMPORT ATP-BINDING PROTEIN"/>
    <property type="match status" value="1"/>
</dbReference>
<evidence type="ECO:0000313" key="11">
    <source>
        <dbReference type="Proteomes" id="UP000295325"/>
    </source>
</evidence>
<proteinExistence type="inferred from homology"/>
<dbReference type="PROSITE" id="PS00211">
    <property type="entry name" value="ABC_TRANSPORTER_1"/>
    <property type="match status" value="1"/>
</dbReference>
<dbReference type="PIRSF" id="PIRSF039085">
    <property type="entry name" value="ABC_ATPase_HisP"/>
    <property type="match status" value="1"/>
</dbReference>
<keyword evidence="7" id="KW-0029">Amino-acid transport</keyword>
<dbReference type="PANTHER" id="PTHR43166:SF9">
    <property type="entry name" value="GLUTAMATE_ASPARTATE IMPORT ATP-BINDING PROTEIN GLTL"/>
    <property type="match status" value="1"/>
</dbReference>
<sequence>MDMIRVVNGYKRFGKDEVLKNINLEVKKGEVVSIIGPSGSGKSTLLRCISRLEKMDDGIIEIEGVKIDNHSEGGILRRLKGNSNKNSSKVGMVFQNFNLFPHKTVLENIIEAPIIVNKMKRDEAVEIAEELLKKVNLFDKKDFYPSKISGGQKQRAAIARALAMKPDIMLLDEPTSALDPELVGEVLNVIKDLAKENLTMVIVTHEMAFAREVSDRVIFMDRGEIIEDAPPEKIFENPDNQRIRAFLSKVM</sequence>
<name>A0A4R7KWD5_9CLOT</name>
<dbReference type="CDD" id="cd03262">
    <property type="entry name" value="ABC_HisP_GlnQ"/>
    <property type="match status" value="1"/>
</dbReference>
<dbReference type="EMBL" id="SOAZ01000002">
    <property type="protein sequence ID" value="TDT63290.1"/>
    <property type="molecule type" value="Genomic_DNA"/>
</dbReference>
<feature type="domain" description="ABC transporter" evidence="9">
    <location>
        <begin position="4"/>
        <end position="247"/>
    </location>
</feature>
<gene>
    <name evidence="10" type="ORF">EDD71_10249</name>
</gene>
<protein>
    <submittedName>
        <fullName evidence="10">Amino acid ABC transporter ATP-binding protein (PAAT family)</fullName>
    </submittedName>
</protein>
<comment type="subcellular location">
    <subcellularLocation>
        <location evidence="1">Cell membrane</location>
        <topology evidence="1">Peripheral membrane protein</topology>
    </subcellularLocation>
</comment>
<dbReference type="InterPro" id="IPR030679">
    <property type="entry name" value="ABC_ATPase_HisP-typ"/>
</dbReference>
<dbReference type="GO" id="GO:0005886">
    <property type="term" value="C:plasma membrane"/>
    <property type="evidence" value="ECO:0007669"/>
    <property type="project" value="UniProtKB-SubCell"/>
</dbReference>
<keyword evidence="8" id="KW-0472">Membrane</keyword>
<dbReference type="OrthoDB" id="9804199at2"/>
<evidence type="ECO:0000256" key="1">
    <source>
        <dbReference type="ARBA" id="ARBA00004202"/>
    </source>
</evidence>
<dbReference type="FunFam" id="3.40.50.300:FF:000020">
    <property type="entry name" value="Amino acid ABC transporter ATP-binding component"/>
    <property type="match status" value="1"/>
</dbReference>
<dbReference type="InterPro" id="IPR003593">
    <property type="entry name" value="AAA+_ATPase"/>
</dbReference>
<evidence type="ECO:0000259" key="9">
    <source>
        <dbReference type="PROSITE" id="PS50893"/>
    </source>
</evidence>
<evidence type="ECO:0000256" key="5">
    <source>
        <dbReference type="ARBA" id="ARBA00022741"/>
    </source>
</evidence>
<dbReference type="InterPro" id="IPR050086">
    <property type="entry name" value="MetN_ABC_transporter-like"/>
</dbReference>
<evidence type="ECO:0000256" key="3">
    <source>
        <dbReference type="ARBA" id="ARBA00022448"/>
    </source>
</evidence>
<dbReference type="Gene3D" id="3.40.50.300">
    <property type="entry name" value="P-loop containing nucleotide triphosphate hydrolases"/>
    <property type="match status" value="1"/>
</dbReference>
<evidence type="ECO:0000256" key="4">
    <source>
        <dbReference type="ARBA" id="ARBA00022475"/>
    </source>
</evidence>